<dbReference type="Proteomes" id="UP001341840">
    <property type="component" value="Unassembled WGS sequence"/>
</dbReference>
<evidence type="ECO:0000313" key="1">
    <source>
        <dbReference type="EMBL" id="MED6192087.1"/>
    </source>
</evidence>
<name>A0ABU6X367_9FABA</name>
<evidence type="ECO:0000313" key="2">
    <source>
        <dbReference type="Proteomes" id="UP001341840"/>
    </source>
</evidence>
<protein>
    <submittedName>
        <fullName evidence="1">Uncharacterized protein</fullName>
    </submittedName>
</protein>
<gene>
    <name evidence="1" type="ORF">PIB30_006912</name>
</gene>
<accession>A0ABU6X367</accession>
<dbReference type="EMBL" id="JASCZI010211463">
    <property type="protein sequence ID" value="MED6192087.1"/>
    <property type="molecule type" value="Genomic_DNA"/>
</dbReference>
<keyword evidence="2" id="KW-1185">Reference proteome</keyword>
<proteinExistence type="predicted"/>
<comment type="caution">
    <text evidence="1">The sequence shown here is derived from an EMBL/GenBank/DDBJ whole genome shotgun (WGS) entry which is preliminary data.</text>
</comment>
<organism evidence="1 2">
    <name type="scientific">Stylosanthes scabra</name>
    <dbReference type="NCBI Taxonomy" id="79078"/>
    <lineage>
        <taxon>Eukaryota</taxon>
        <taxon>Viridiplantae</taxon>
        <taxon>Streptophyta</taxon>
        <taxon>Embryophyta</taxon>
        <taxon>Tracheophyta</taxon>
        <taxon>Spermatophyta</taxon>
        <taxon>Magnoliopsida</taxon>
        <taxon>eudicotyledons</taxon>
        <taxon>Gunneridae</taxon>
        <taxon>Pentapetalae</taxon>
        <taxon>rosids</taxon>
        <taxon>fabids</taxon>
        <taxon>Fabales</taxon>
        <taxon>Fabaceae</taxon>
        <taxon>Papilionoideae</taxon>
        <taxon>50 kb inversion clade</taxon>
        <taxon>dalbergioids sensu lato</taxon>
        <taxon>Dalbergieae</taxon>
        <taxon>Pterocarpus clade</taxon>
        <taxon>Stylosanthes</taxon>
    </lineage>
</organism>
<sequence>MDFIGKNVMDHATRWCKVHVPPDNELTECSTTCQHELQAGDTRSHHEAAAAVKHSGPSTTENLLGLRIMGSVTRSPFEQNHEQVNLTKSEIEEQIRNEIISEILQNKSNKLVQNAIQGEIGTTIHRSSAALQSPYVQVTTEELNKLIK</sequence>
<reference evidence="1 2" key="1">
    <citation type="journal article" date="2023" name="Plants (Basel)">
        <title>Bridging the Gap: Combining Genomics and Transcriptomics Approaches to Understand Stylosanthes scabra, an Orphan Legume from the Brazilian Caatinga.</title>
        <authorList>
            <person name="Ferreira-Neto J.R.C."/>
            <person name="da Silva M.D."/>
            <person name="Binneck E."/>
            <person name="de Melo N.F."/>
            <person name="da Silva R.H."/>
            <person name="de Melo A.L.T.M."/>
            <person name="Pandolfi V."/>
            <person name="Bustamante F.O."/>
            <person name="Brasileiro-Vidal A.C."/>
            <person name="Benko-Iseppon A.M."/>
        </authorList>
    </citation>
    <scope>NUCLEOTIDE SEQUENCE [LARGE SCALE GENOMIC DNA]</scope>
    <source>
        <tissue evidence="1">Leaves</tissue>
    </source>
</reference>